<dbReference type="EMBL" id="NJCX01000009">
    <property type="protein sequence ID" value="PHM73706.1"/>
    <property type="molecule type" value="Genomic_DNA"/>
</dbReference>
<dbReference type="Proteomes" id="UP000221101">
    <property type="component" value="Unassembled WGS sequence"/>
</dbReference>
<dbReference type="GO" id="GO:0003677">
    <property type="term" value="F:DNA binding"/>
    <property type="evidence" value="ECO:0007669"/>
    <property type="project" value="InterPro"/>
</dbReference>
<protein>
    <submittedName>
        <fullName evidence="1">Terminase</fullName>
    </submittedName>
</protein>
<name>A0A2D0LDC8_9GAMM</name>
<accession>A0A2D0LDC8</accession>
<dbReference type="AlphaFoldDB" id="A0A2D0LDC8"/>
<organism evidence="1 2">
    <name type="scientific">Xenorhabdus kozodoii</name>
    <dbReference type="NCBI Taxonomy" id="351676"/>
    <lineage>
        <taxon>Bacteria</taxon>
        <taxon>Pseudomonadati</taxon>
        <taxon>Pseudomonadota</taxon>
        <taxon>Gammaproteobacteria</taxon>
        <taxon>Enterobacterales</taxon>
        <taxon>Morganellaceae</taxon>
        <taxon>Xenorhabdus</taxon>
    </lineage>
</organism>
<reference evidence="1 2" key="1">
    <citation type="journal article" date="2017" name="Nat. Microbiol.">
        <title>Natural product diversity associated with the nematode symbionts Photorhabdus and Xenorhabdus.</title>
        <authorList>
            <person name="Tobias N.J."/>
            <person name="Wolff H."/>
            <person name="Djahanschiri B."/>
            <person name="Grundmann F."/>
            <person name="Kronenwerth M."/>
            <person name="Shi Y.M."/>
            <person name="Simonyi S."/>
            <person name="Grun P."/>
            <person name="Shapiro-Ilan D."/>
            <person name="Pidot S.J."/>
            <person name="Stinear T.P."/>
            <person name="Ebersberger I."/>
            <person name="Bode H.B."/>
        </authorList>
    </citation>
    <scope>NUCLEOTIDE SEQUENCE [LARGE SCALE GENOMIC DNA]</scope>
    <source>
        <strain evidence="1 2">DSM 17907</strain>
    </source>
</reference>
<dbReference type="RefSeq" id="WP_244183428.1">
    <property type="nucleotide sequence ID" value="NZ_CAWNOR010000130.1"/>
</dbReference>
<gene>
    <name evidence="1" type="ORF">Xkoz_01527</name>
</gene>
<evidence type="ECO:0000313" key="1">
    <source>
        <dbReference type="EMBL" id="PHM73706.1"/>
    </source>
</evidence>
<dbReference type="GO" id="GO:0004519">
    <property type="term" value="F:endonuclease activity"/>
    <property type="evidence" value="ECO:0007669"/>
    <property type="project" value="InterPro"/>
</dbReference>
<proteinExistence type="predicted"/>
<dbReference type="InterPro" id="IPR010270">
    <property type="entry name" value="Phage_P2_GpM"/>
</dbReference>
<comment type="caution">
    <text evidence="1">The sequence shown here is derived from an EMBL/GenBank/DDBJ whole genome shotgun (WGS) entry which is preliminary data.</text>
</comment>
<keyword evidence="2" id="KW-1185">Reference proteome</keyword>
<dbReference type="Pfam" id="PF05944">
    <property type="entry name" value="Phage_term_smal"/>
    <property type="match status" value="1"/>
</dbReference>
<sequence length="219" mass="25085">MNPWEKKRMQVEARQATEYGGRLADPSVATQVRLMLRQHMRDLGKIQSFERKATYKRKVMPLYETWITETLHNQSGGQDDVLMYLMLWSFDASVYEQGLDIAEYALTHQLTMPEGQSRTTGCAIAEEMADRAKDAYTVKNPIPLAILQRTLSLTEHEDMPDKVRGELHKWLGYSLRDNGFPQPALCELMRALELNDRSGVKADIKQLEKILSAKDSADH</sequence>
<evidence type="ECO:0000313" key="2">
    <source>
        <dbReference type="Proteomes" id="UP000221101"/>
    </source>
</evidence>